<keyword evidence="1" id="KW-0812">Transmembrane</keyword>
<gene>
    <name evidence="2" type="ORF">CYL20_18585</name>
</gene>
<evidence type="ECO:0000313" key="3">
    <source>
        <dbReference type="Proteomes" id="UP000237830"/>
    </source>
</evidence>
<keyword evidence="1" id="KW-1133">Transmembrane helix</keyword>
<dbReference type="Proteomes" id="UP000237830">
    <property type="component" value="Chromosome"/>
</dbReference>
<protein>
    <submittedName>
        <fullName evidence="2">Uncharacterized protein</fullName>
    </submittedName>
</protein>
<dbReference type="EMBL" id="CP025494">
    <property type="protein sequence ID" value="AVE06473.1"/>
    <property type="molecule type" value="Genomic_DNA"/>
</dbReference>
<feature type="transmembrane region" description="Helical" evidence="1">
    <location>
        <begin position="21"/>
        <end position="40"/>
    </location>
</feature>
<dbReference type="AlphaFoldDB" id="A0A2L1JDB2"/>
<reference evidence="2 3" key="1">
    <citation type="submission" date="2017-12" db="EMBL/GenBank/DDBJ databases">
        <title>Genome sequence of Pseudomonas palleroniana MAB3.</title>
        <authorList>
            <person name="Nascimento F.X."/>
        </authorList>
    </citation>
    <scope>NUCLEOTIDE SEQUENCE [LARGE SCALE GENOMIC DNA]</scope>
    <source>
        <strain evidence="2 3">MAB3</strain>
    </source>
</reference>
<accession>A0A2L1JDB2</accession>
<sequence length="142" mass="15482">MKREVQMTGLRVIGWRLVRGLCLLLMWLSAAVLMLVWGFLDGTAAAAFGMAPGIFLIGGIGLLFAFVFERSRTPRATASYMATRLVAVLLLAAGAAYLASSVWFAPERDALDENLKGANCGKYAGTIVKGWEQICAEHRERE</sequence>
<organism evidence="2 3">
    <name type="scientific">Pseudomonas palleroniana</name>
    <dbReference type="NCBI Taxonomy" id="191390"/>
    <lineage>
        <taxon>Bacteria</taxon>
        <taxon>Pseudomonadati</taxon>
        <taxon>Pseudomonadota</taxon>
        <taxon>Gammaproteobacteria</taxon>
        <taxon>Pseudomonadales</taxon>
        <taxon>Pseudomonadaceae</taxon>
        <taxon>Pseudomonas</taxon>
    </lineage>
</organism>
<feature type="transmembrane region" description="Helical" evidence="1">
    <location>
        <begin position="46"/>
        <end position="68"/>
    </location>
</feature>
<name>A0A2L1JDB2_9PSED</name>
<feature type="transmembrane region" description="Helical" evidence="1">
    <location>
        <begin position="80"/>
        <end position="105"/>
    </location>
</feature>
<evidence type="ECO:0000256" key="1">
    <source>
        <dbReference type="SAM" id="Phobius"/>
    </source>
</evidence>
<keyword evidence="1" id="KW-0472">Membrane</keyword>
<proteinExistence type="predicted"/>
<evidence type="ECO:0000313" key="2">
    <source>
        <dbReference type="EMBL" id="AVE06473.1"/>
    </source>
</evidence>